<evidence type="ECO:0000256" key="7">
    <source>
        <dbReference type="SAM" id="MobiDB-lite"/>
    </source>
</evidence>
<sequence>MSNDLQEQFVRDMLTESYEGLDRYDQAILAIEQGEADNDTLNDIFRVVHTLKGTAGCLGFHHIEKISHTGENLLSLLRDGALEPSAAIADGLLKLSDALRAMLGAIETTGTDDSGEDYTPLSDRLTRLKDPDTAAPPAPVAAPAAPATATETAADANAGWGLFEDEPAEAQEAINAAAEDDANAANQGWGLFEDEAPAPAAAETDPTDEAAAAQGWGLFEDESESAPEVTTDPAQEARENAQGWGIFPENAPQAAAAGQAPASTAKPIAKAAPKTAAPVTANASVRVDVGLLDKLMNMVGELVLSRNQLLQLAQNRTISQNEITAVSQRLNQVTTELQEGVMKTRMQPIGNVWGKFPRIVRDIAADLGKNVRLETIGADTELDRTIIEAIKDPLTHIVRNSVDHGVEMPDVRVAAGKSAEAHVIMRAFHEGGQVNIEIIDDGAGINGEKVRRKALEKGLISEDDAARLSEREMVNLIFLPGFSTAEKITNVSGRGVGMDVVKTNIEKIGGSVDIHSVAGQGTTLKIKIPLTLAIVPALVVRTAGQRFAIPQVSLVELVHVDGEEAATAIEQVYESPVFRLRGDLLPLVFLDEQLKLRAEDAAARGALNIIVLRADQQLFGLVVDEVSDSEEIVVKPLGQHLKGLPMFAGATIMGDGTVALILDALGLAQHAGALGNNHREIKSVVEASEKDTSSDITPLLLFSVPGRARVALPLAAAARLEEFQRSDIETAGGRESVQYRDGIMPLVRIERILGTMGGGADNRLSEQVIVFQSEDRSVGLVVGEIRDIVEERFTLQPGTATTGVAGSAIIQGQITDLVDVPTILQATGLRGSRHAA</sequence>
<dbReference type="Gene3D" id="1.20.120.160">
    <property type="entry name" value="HPT domain"/>
    <property type="match status" value="1"/>
</dbReference>
<evidence type="ECO:0000256" key="4">
    <source>
        <dbReference type="ARBA" id="ARBA00022679"/>
    </source>
</evidence>
<keyword evidence="12" id="KW-1185">Reference proteome</keyword>
<dbReference type="PANTHER" id="PTHR43395">
    <property type="entry name" value="SENSOR HISTIDINE KINASE CHEA"/>
    <property type="match status" value="1"/>
</dbReference>
<dbReference type="EMBL" id="CP139781">
    <property type="protein sequence ID" value="WRQ89426.1"/>
    <property type="molecule type" value="Genomic_DNA"/>
</dbReference>
<evidence type="ECO:0000259" key="10">
    <source>
        <dbReference type="PROSITE" id="PS50894"/>
    </source>
</evidence>
<evidence type="ECO:0000313" key="12">
    <source>
        <dbReference type="Proteomes" id="UP000738431"/>
    </source>
</evidence>
<dbReference type="CDD" id="cd00088">
    <property type="entry name" value="HPT"/>
    <property type="match status" value="1"/>
</dbReference>
<dbReference type="Gene3D" id="1.10.287.560">
    <property type="entry name" value="Histidine kinase CheA-like, homodimeric domain"/>
    <property type="match status" value="1"/>
</dbReference>
<dbReference type="InterPro" id="IPR036061">
    <property type="entry name" value="CheW-like_dom_sf"/>
</dbReference>
<feature type="compositionally biased region" description="Low complexity" evidence="7">
    <location>
        <begin position="141"/>
        <end position="151"/>
    </location>
</feature>
<dbReference type="InterPro" id="IPR002545">
    <property type="entry name" value="CheW-lke_dom"/>
</dbReference>
<dbReference type="PANTHER" id="PTHR43395:SF1">
    <property type="entry name" value="CHEMOTAXIS PROTEIN CHEA"/>
    <property type="match status" value="1"/>
</dbReference>
<evidence type="ECO:0000256" key="3">
    <source>
        <dbReference type="ARBA" id="ARBA00022553"/>
    </source>
</evidence>
<dbReference type="InterPro" id="IPR004105">
    <property type="entry name" value="CheA-like_dim"/>
</dbReference>
<dbReference type="InterPro" id="IPR003594">
    <property type="entry name" value="HATPase_dom"/>
</dbReference>
<dbReference type="SMART" id="SM01231">
    <property type="entry name" value="H-kinase_dim"/>
    <property type="match status" value="1"/>
</dbReference>
<dbReference type="SMART" id="SM00387">
    <property type="entry name" value="HATPase_c"/>
    <property type="match status" value="1"/>
</dbReference>
<feature type="domain" description="Histidine kinase" evidence="8">
    <location>
        <begin position="290"/>
        <end position="532"/>
    </location>
</feature>
<dbReference type="InterPro" id="IPR036641">
    <property type="entry name" value="HPT_dom_sf"/>
</dbReference>
<organism evidence="11 12">
    <name type="scientific">Actomonas aquatica</name>
    <dbReference type="NCBI Taxonomy" id="2866162"/>
    <lineage>
        <taxon>Bacteria</taxon>
        <taxon>Pseudomonadati</taxon>
        <taxon>Verrucomicrobiota</taxon>
        <taxon>Opitutia</taxon>
        <taxon>Opitutales</taxon>
        <taxon>Opitutaceae</taxon>
        <taxon>Actomonas</taxon>
    </lineage>
</organism>
<evidence type="ECO:0000256" key="1">
    <source>
        <dbReference type="ARBA" id="ARBA00000085"/>
    </source>
</evidence>
<dbReference type="CDD" id="cd16916">
    <property type="entry name" value="HATPase_CheA-like"/>
    <property type="match status" value="1"/>
</dbReference>
<dbReference type="SUPFAM" id="SSF50341">
    <property type="entry name" value="CheW-like"/>
    <property type="match status" value="2"/>
</dbReference>
<evidence type="ECO:0000256" key="6">
    <source>
        <dbReference type="PROSITE-ProRule" id="PRU00110"/>
    </source>
</evidence>
<dbReference type="InterPro" id="IPR036097">
    <property type="entry name" value="HisK_dim/P_sf"/>
</dbReference>
<proteinExistence type="predicted"/>
<dbReference type="PROSITE" id="PS50894">
    <property type="entry name" value="HPT"/>
    <property type="match status" value="1"/>
</dbReference>
<gene>
    <name evidence="11" type="ORF">K1X11_008390</name>
</gene>
<feature type="domain" description="CheW-like" evidence="9">
    <location>
        <begin position="534"/>
        <end position="673"/>
    </location>
</feature>
<dbReference type="PRINTS" id="PR00344">
    <property type="entry name" value="BCTRLSENSOR"/>
</dbReference>
<feature type="region of interest" description="Disordered" evidence="7">
    <location>
        <begin position="108"/>
        <end position="151"/>
    </location>
</feature>
<accession>A0ABZ1CCN9</accession>
<dbReference type="SUPFAM" id="SSF47384">
    <property type="entry name" value="Homodimeric domain of signal transducing histidine kinase"/>
    <property type="match status" value="1"/>
</dbReference>
<dbReference type="InterPro" id="IPR037006">
    <property type="entry name" value="CheA-like_homodim_sf"/>
</dbReference>
<dbReference type="InterPro" id="IPR004358">
    <property type="entry name" value="Sig_transdc_His_kin-like_C"/>
</dbReference>
<keyword evidence="3 6" id="KW-0597">Phosphoprotein</keyword>
<dbReference type="InterPro" id="IPR051315">
    <property type="entry name" value="Bact_Chemotaxis_CheA"/>
</dbReference>
<dbReference type="InterPro" id="IPR036890">
    <property type="entry name" value="HATPase_C_sf"/>
</dbReference>
<feature type="domain" description="CheW-like" evidence="9">
    <location>
        <begin position="696"/>
        <end position="829"/>
    </location>
</feature>
<dbReference type="Gene3D" id="3.30.565.10">
    <property type="entry name" value="Histidine kinase-like ATPase, C-terminal domain"/>
    <property type="match status" value="1"/>
</dbReference>
<evidence type="ECO:0000259" key="8">
    <source>
        <dbReference type="PROSITE" id="PS50109"/>
    </source>
</evidence>
<reference evidence="11 12" key="2">
    <citation type="submission" date="2023-12" db="EMBL/GenBank/DDBJ databases">
        <title>Description of an unclassified Opitutus bacterium of Verrucomicrobiota.</title>
        <authorList>
            <person name="Zhang D.-F."/>
        </authorList>
    </citation>
    <scope>NUCLEOTIDE SEQUENCE [LARGE SCALE GENOMIC DNA]</scope>
    <source>
        <strain evidence="11 12">WL0086</strain>
    </source>
</reference>
<evidence type="ECO:0000313" key="11">
    <source>
        <dbReference type="EMBL" id="WRQ89426.1"/>
    </source>
</evidence>
<dbReference type="Gene3D" id="2.30.30.40">
    <property type="entry name" value="SH3 Domains"/>
    <property type="match status" value="1"/>
</dbReference>
<dbReference type="Pfam" id="PF01627">
    <property type="entry name" value="Hpt"/>
    <property type="match status" value="1"/>
</dbReference>
<dbReference type="SMART" id="SM00073">
    <property type="entry name" value="HPT"/>
    <property type="match status" value="1"/>
</dbReference>
<dbReference type="Gene3D" id="2.40.50.180">
    <property type="entry name" value="CheA-289, Domain 4"/>
    <property type="match status" value="1"/>
</dbReference>
<name>A0ABZ1CCN9_9BACT</name>
<dbReference type="Proteomes" id="UP000738431">
    <property type="component" value="Chromosome"/>
</dbReference>
<dbReference type="SUPFAM" id="SSF47226">
    <property type="entry name" value="Histidine-containing phosphotransfer domain, HPT domain"/>
    <property type="match status" value="1"/>
</dbReference>
<dbReference type="SUPFAM" id="SSF55874">
    <property type="entry name" value="ATPase domain of HSP90 chaperone/DNA topoisomerase II/histidine kinase"/>
    <property type="match status" value="1"/>
</dbReference>
<dbReference type="InterPro" id="IPR005467">
    <property type="entry name" value="His_kinase_dom"/>
</dbReference>
<keyword evidence="5" id="KW-0418">Kinase</keyword>
<dbReference type="CDD" id="cd00731">
    <property type="entry name" value="CheA_reg"/>
    <property type="match status" value="1"/>
</dbReference>
<feature type="domain" description="HPt" evidence="10">
    <location>
        <begin position="2"/>
        <end position="106"/>
    </location>
</feature>
<dbReference type="InterPro" id="IPR008207">
    <property type="entry name" value="Sig_transdc_His_kin_Hpt_dom"/>
</dbReference>
<dbReference type="PROSITE" id="PS50851">
    <property type="entry name" value="CHEW"/>
    <property type="match status" value="2"/>
</dbReference>
<dbReference type="SMART" id="SM00260">
    <property type="entry name" value="CheW"/>
    <property type="match status" value="2"/>
</dbReference>
<feature type="modified residue" description="Phosphohistidine" evidence="6">
    <location>
        <position position="49"/>
    </location>
</feature>
<comment type="catalytic activity">
    <reaction evidence="1">
        <text>ATP + protein L-histidine = ADP + protein N-phospho-L-histidine.</text>
        <dbReference type="EC" id="2.7.13.3"/>
    </reaction>
</comment>
<dbReference type="Pfam" id="PF02895">
    <property type="entry name" value="H-kinase_dim"/>
    <property type="match status" value="1"/>
</dbReference>
<reference evidence="11 12" key="1">
    <citation type="submission" date="2021-08" db="EMBL/GenBank/DDBJ databases">
        <authorList>
            <person name="Zhang D."/>
            <person name="Zhang A."/>
            <person name="Wang L."/>
        </authorList>
    </citation>
    <scope>NUCLEOTIDE SEQUENCE [LARGE SCALE GENOMIC DNA]</scope>
    <source>
        <strain evidence="11 12">WL0086</strain>
    </source>
</reference>
<dbReference type="Pfam" id="PF02518">
    <property type="entry name" value="HATPase_c"/>
    <property type="match status" value="1"/>
</dbReference>
<evidence type="ECO:0000256" key="5">
    <source>
        <dbReference type="ARBA" id="ARBA00022777"/>
    </source>
</evidence>
<dbReference type="Pfam" id="PF01584">
    <property type="entry name" value="CheW"/>
    <property type="match status" value="2"/>
</dbReference>
<dbReference type="RefSeq" id="WP_221029883.1">
    <property type="nucleotide sequence ID" value="NZ_CP139781.1"/>
</dbReference>
<protein>
    <recommendedName>
        <fullName evidence="2">histidine kinase</fullName>
        <ecNumber evidence="2">2.7.13.3</ecNumber>
    </recommendedName>
</protein>
<evidence type="ECO:0000259" key="9">
    <source>
        <dbReference type="PROSITE" id="PS50851"/>
    </source>
</evidence>
<evidence type="ECO:0000256" key="2">
    <source>
        <dbReference type="ARBA" id="ARBA00012438"/>
    </source>
</evidence>
<dbReference type="PROSITE" id="PS50109">
    <property type="entry name" value="HIS_KIN"/>
    <property type="match status" value="1"/>
</dbReference>
<keyword evidence="4" id="KW-0808">Transferase</keyword>
<dbReference type="EC" id="2.7.13.3" evidence="2"/>